<accession>A0A8H5Y7J6</accession>
<dbReference type="InterPro" id="IPR018247">
    <property type="entry name" value="EF_Hand_1_Ca_BS"/>
</dbReference>
<proteinExistence type="inferred from homology"/>
<dbReference type="EMBL" id="JAAQPF010000319">
    <property type="protein sequence ID" value="KAF5706576.1"/>
    <property type="molecule type" value="Genomic_DNA"/>
</dbReference>
<protein>
    <recommendedName>
        <fullName evidence="4">EF-hand domain-containing protein</fullName>
    </recommendedName>
</protein>
<comment type="caution">
    <text evidence="5">The sequence shown here is derived from an EMBL/GenBank/DDBJ whole genome shotgun (WGS) entry which is preliminary data.</text>
</comment>
<reference evidence="5 6" key="1">
    <citation type="submission" date="2020-05" db="EMBL/GenBank/DDBJ databases">
        <title>Identification and distribution of gene clusters putatively required for synthesis of sphingolipid metabolism inhibitors in phylogenetically diverse species of the filamentous fungus Fusarium.</title>
        <authorList>
            <person name="Kim H.-S."/>
            <person name="Busman M."/>
            <person name="Brown D.W."/>
            <person name="Divon H."/>
            <person name="Uhlig S."/>
            <person name="Proctor R.H."/>
        </authorList>
    </citation>
    <scope>NUCLEOTIDE SEQUENCE [LARGE SCALE GENOMIC DNA]</scope>
    <source>
        <strain evidence="5 6">NRRL 26131</strain>
    </source>
</reference>
<dbReference type="GO" id="GO:0005509">
    <property type="term" value="F:calcium ion binding"/>
    <property type="evidence" value="ECO:0007669"/>
    <property type="project" value="InterPro"/>
</dbReference>
<keyword evidence="2" id="KW-0106">Calcium</keyword>
<comment type="similarity">
    <text evidence="1">Belongs to the caleosin family.</text>
</comment>
<dbReference type="AlphaFoldDB" id="A0A8H5Y7J6"/>
<feature type="compositionally biased region" description="Basic and acidic residues" evidence="3">
    <location>
        <begin position="422"/>
        <end position="438"/>
    </location>
</feature>
<dbReference type="SUPFAM" id="SSF47473">
    <property type="entry name" value="EF-hand"/>
    <property type="match status" value="1"/>
</dbReference>
<dbReference type="GO" id="GO:0004497">
    <property type="term" value="F:monooxygenase activity"/>
    <property type="evidence" value="ECO:0007669"/>
    <property type="project" value="TreeGrafter"/>
</dbReference>
<evidence type="ECO:0000259" key="4">
    <source>
        <dbReference type="PROSITE" id="PS50222"/>
    </source>
</evidence>
<sequence length="852" mass="96550">MDFAGGLSSDEIRRIDRIMDLEWMEFAEGWEWHALNYVNPLPPMIPYPSYCVSRRCGWCRFSIKPGDLITARASGGTETVAFESCDSFNDEKLHATFRRCTSDHESCATIGYHVECSEIASSFGLDKRAFVPVARYSYEPSVQEDERRREWILNHLHQIMSEKFTSLPPEILLMICKHLVLHYAIASLSHVSRSIQCTIEPLKDVWATHFDLDGIEYIASLSNMPKPGSSLLWREVEGQQENYLFISEDHLGIRQIVNDPGAVTSVQGSSGWWRTLPITSKVLSFSDDGLKLRSFAAAPLNPTICWPYPMTPNAMKNMAYHVTKDSPSSLGMTIEARMVALKFNEPEITGYSACWYKDQLVDLHTHKAEESLAFYRELGEMAKHKLSKEKSNDSTTSSSPHWTYHPLSPGERVEQVWLRSRKEAGEKDTTEDERRPKPSDTTNGTAISLVTNQSRTLTMGRSSSSHSEWKCIAKESTDSPALVYFSPRLGGISLFASPTVKGSDKETLPAELAPESETDLVETPEVSLDAVREVQICREQSDKGASSISGLLFLYKDGSQACVGKFRFDHAKEVVSVADSTCFYLGTRYLDQGNRVLGEFCLSKPDVCIFSTTNKSASINMAESNKLNNDLTESTYVKVCSDHSETQSRQIVTSKYKDEKLSPLQKHVQFWDRDNDGIINPWDVYNGFRELGFGLFFSIGSLLIPIFFSYPTRLGHSWLPDPLFRIYVNDIHKAKHGSDTGIFDFDGNFSPERFEQMFQRFDASGDGGLNADDLWRLWAKDRCAADPAGWTFAFMEWWTTYVLLQEDGVVKSDDLRACYDGSLFWRIKDERGRRSQCMDRKSFGMRNFFASI</sequence>
<keyword evidence="6" id="KW-1185">Reference proteome</keyword>
<dbReference type="InterPro" id="IPR002048">
    <property type="entry name" value="EF_hand_dom"/>
</dbReference>
<feature type="domain" description="EF-hand" evidence="4">
    <location>
        <begin position="749"/>
        <end position="784"/>
    </location>
</feature>
<gene>
    <name evidence="5" type="ORF">FGLOB1_7404</name>
</gene>
<name>A0A8H5Y7J6_9HYPO</name>
<evidence type="ECO:0000256" key="2">
    <source>
        <dbReference type="ARBA" id="ARBA00022837"/>
    </source>
</evidence>
<dbReference type="Gene3D" id="1.10.238.10">
    <property type="entry name" value="EF-hand"/>
    <property type="match status" value="1"/>
</dbReference>
<dbReference type="InterPro" id="IPR007736">
    <property type="entry name" value="Caleosin-related"/>
</dbReference>
<dbReference type="PANTHER" id="PTHR31495">
    <property type="entry name" value="PEROXYGENASE 3-RELATED"/>
    <property type="match status" value="1"/>
</dbReference>
<feature type="region of interest" description="Disordered" evidence="3">
    <location>
        <begin position="385"/>
        <end position="407"/>
    </location>
</feature>
<organism evidence="5 6">
    <name type="scientific">Fusarium globosum</name>
    <dbReference type="NCBI Taxonomy" id="78864"/>
    <lineage>
        <taxon>Eukaryota</taxon>
        <taxon>Fungi</taxon>
        <taxon>Dikarya</taxon>
        <taxon>Ascomycota</taxon>
        <taxon>Pezizomycotina</taxon>
        <taxon>Sordariomycetes</taxon>
        <taxon>Hypocreomycetidae</taxon>
        <taxon>Hypocreales</taxon>
        <taxon>Nectriaceae</taxon>
        <taxon>Fusarium</taxon>
        <taxon>Fusarium fujikuroi species complex</taxon>
    </lineage>
</organism>
<dbReference type="PROSITE" id="PS50222">
    <property type="entry name" value="EF_HAND_2"/>
    <property type="match status" value="1"/>
</dbReference>
<dbReference type="InterPro" id="IPR011992">
    <property type="entry name" value="EF-hand-dom_pair"/>
</dbReference>
<dbReference type="PANTHER" id="PTHR31495:SF0">
    <property type="entry name" value="BINDING PROTEIN CALEOSIN, PUTATIVE (AFU_ORTHOLOGUE AFUA_5G13750)-RELATED"/>
    <property type="match status" value="1"/>
</dbReference>
<dbReference type="Proteomes" id="UP000532311">
    <property type="component" value="Unassembled WGS sequence"/>
</dbReference>
<evidence type="ECO:0000256" key="1">
    <source>
        <dbReference type="ARBA" id="ARBA00006765"/>
    </source>
</evidence>
<evidence type="ECO:0000313" key="5">
    <source>
        <dbReference type="EMBL" id="KAF5706576.1"/>
    </source>
</evidence>
<feature type="region of interest" description="Disordered" evidence="3">
    <location>
        <begin position="422"/>
        <end position="447"/>
    </location>
</feature>
<evidence type="ECO:0000256" key="3">
    <source>
        <dbReference type="SAM" id="MobiDB-lite"/>
    </source>
</evidence>
<evidence type="ECO:0000313" key="6">
    <source>
        <dbReference type="Proteomes" id="UP000532311"/>
    </source>
</evidence>
<dbReference type="PROSITE" id="PS00018">
    <property type="entry name" value="EF_HAND_1"/>
    <property type="match status" value="1"/>
</dbReference>
<dbReference type="Pfam" id="PF05042">
    <property type="entry name" value="Caleosin"/>
    <property type="match status" value="1"/>
</dbReference>